<dbReference type="PANTHER" id="PTHR21568">
    <property type="entry name" value="TRNA PSEUDOURIDINE SYNTHASE PUS10"/>
    <property type="match status" value="1"/>
</dbReference>
<feature type="domain" description="Pus10-like C-terminal" evidence="6">
    <location>
        <begin position="197"/>
        <end position="433"/>
    </location>
</feature>
<dbReference type="PANTHER" id="PTHR21568:SF0">
    <property type="entry name" value="TRNA PSEUDOURIDINE SYNTHASE PUS10"/>
    <property type="match status" value="1"/>
</dbReference>
<dbReference type="GO" id="GO:0000049">
    <property type="term" value="F:tRNA binding"/>
    <property type="evidence" value="ECO:0007669"/>
    <property type="project" value="InterPro"/>
</dbReference>
<keyword evidence="9" id="KW-1185">Reference proteome</keyword>
<evidence type="ECO:0000256" key="5">
    <source>
        <dbReference type="HAMAP-Rule" id="MF_01893"/>
    </source>
</evidence>
<sequence>MILEKAKELIKDKNLCNNCLGRQFAMLGTGLTNKGRGSSLKNSILLEADMSFKETEEEKELIDLAFSYDLATKTLERRKIKQKKENKKEKNPCYLCKGLFKNLDFYADQAINRLENLEFSDFLVGTKLTTDLAQREEELHIEHGSKYSENIKSEINRELGKIISKKTGKEVNFEKPDVVVVLNLDTEDIELEINPLYIYGRYMKYSREIPQCEWRCPVCEGKGCMRCDNTGYLYDQSVEEIISKPILKTTKGKKSVFHGSGREDVDVRMLGNGRPFVIEIKEPKKRDPDLNKLKNEINEKDNPVKVTDLRFVEKETVADIKQARSPKTYKATIKLPEIELRELKKALDHLEDIEVEQKTPKRISRRPQKNRKRKIFNTDLVEIKDNKAEIEIKAEAGTYIKELIHGDEGNTKPSLKDIIGKEIKCERLDVIKVHYDFN</sequence>
<evidence type="ECO:0000256" key="2">
    <source>
        <dbReference type="ARBA" id="ARBA00022694"/>
    </source>
</evidence>
<feature type="binding site" evidence="5">
    <location>
        <position position="329"/>
    </location>
    <ligand>
        <name>substrate</name>
    </ligand>
</feature>
<comment type="similarity">
    <text evidence="1 5">Belongs to the pseudouridine synthase Pus10 family.</text>
</comment>
<dbReference type="GO" id="GO:0160148">
    <property type="term" value="F:tRNA pseudouridine(55) synthase activity"/>
    <property type="evidence" value="ECO:0007669"/>
    <property type="project" value="UniProtKB-EC"/>
</dbReference>
<comment type="catalytic activity">
    <reaction evidence="5">
        <text>uridine(54) in tRNA = pseudouridine(54) in tRNA</text>
        <dbReference type="Rhea" id="RHEA:57876"/>
        <dbReference type="Rhea" id="RHEA-COMP:10193"/>
        <dbReference type="Rhea" id="RHEA-COMP:14141"/>
        <dbReference type="ChEBI" id="CHEBI:65314"/>
        <dbReference type="ChEBI" id="CHEBI:65315"/>
    </reaction>
</comment>
<evidence type="ECO:0000256" key="1">
    <source>
        <dbReference type="ARBA" id="ARBA00009652"/>
    </source>
</evidence>
<dbReference type="FunFam" id="3.30.70.2510:FF:000001">
    <property type="entry name" value="tRNA pseudouridine synthase Pus10"/>
    <property type="match status" value="1"/>
</dbReference>
<evidence type="ECO:0000259" key="6">
    <source>
        <dbReference type="Pfam" id="PF21238"/>
    </source>
</evidence>
<organism evidence="8 9">
    <name type="scientific">Methanohalarchaeum thermophilum</name>
    <dbReference type="NCBI Taxonomy" id="1903181"/>
    <lineage>
        <taxon>Archaea</taxon>
        <taxon>Methanobacteriati</taxon>
        <taxon>Methanobacteriota</taxon>
        <taxon>Methanonatronarchaeia</taxon>
        <taxon>Methanonatronarchaeales</taxon>
        <taxon>Methanonatronarchaeaceae</taxon>
        <taxon>Candidatus Methanohalarchaeum</taxon>
    </lineage>
</organism>
<dbReference type="Proteomes" id="UP000185744">
    <property type="component" value="Unassembled WGS sequence"/>
</dbReference>
<dbReference type="Pfam" id="PF22023">
    <property type="entry name" value="Pus10_THUMP_arc"/>
    <property type="match status" value="1"/>
</dbReference>
<proteinExistence type="inferred from homology"/>
<dbReference type="InterPro" id="IPR055174">
    <property type="entry name" value="Pus10_THUMP_arc"/>
</dbReference>
<dbReference type="STRING" id="1903181.BTN85_1715"/>
<keyword evidence="2 5" id="KW-0819">tRNA processing</keyword>
<dbReference type="InParanoid" id="A0A1Q6DXX5"/>
<evidence type="ECO:0000256" key="4">
    <source>
        <dbReference type="ARBA" id="ARBA00023235"/>
    </source>
</evidence>
<keyword evidence="3 5" id="KW-0694">RNA-binding</keyword>
<name>A0A1Q6DXX5_METT1</name>
<evidence type="ECO:0000313" key="8">
    <source>
        <dbReference type="EMBL" id="OKY79207.1"/>
    </source>
</evidence>
<keyword evidence="4 5" id="KW-0413">Isomerase</keyword>
<dbReference type="NCBIfam" id="TIGR01213">
    <property type="entry name" value="pseudo_Pus10arc"/>
    <property type="match status" value="1"/>
</dbReference>
<evidence type="ECO:0000259" key="7">
    <source>
        <dbReference type="Pfam" id="PF22023"/>
    </source>
</evidence>
<feature type="active site" description="Nucleophile" evidence="5">
    <location>
        <position position="264"/>
    </location>
</feature>
<reference evidence="8" key="1">
    <citation type="submission" date="2016-12" db="EMBL/GenBank/DDBJ databases">
        <title>Discovery of methanogenic haloarchaea.</title>
        <authorList>
            <person name="Sorokin D.Y."/>
            <person name="Makarova K.S."/>
            <person name="Abbas B."/>
            <person name="Ferrer M."/>
            <person name="Golyshin P.N."/>
        </authorList>
    </citation>
    <scope>NUCLEOTIDE SEQUENCE [LARGE SCALE GENOMIC DNA]</scope>
    <source>
        <strain evidence="8">HMET1</strain>
    </source>
</reference>
<dbReference type="Gene3D" id="3.30.70.3190">
    <property type="match status" value="1"/>
</dbReference>
<dbReference type="Pfam" id="PF21238">
    <property type="entry name" value="Pus10_C"/>
    <property type="match status" value="1"/>
</dbReference>
<gene>
    <name evidence="5" type="primary">pus10</name>
    <name evidence="8" type="ORF">BTN85_1715</name>
</gene>
<dbReference type="InterPro" id="IPR039894">
    <property type="entry name" value="Pus10-like"/>
</dbReference>
<feature type="binding site" evidence="5">
    <location>
        <position position="399"/>
    </location>
    <ligand>
        <name>substrate</name>
    </ligand>
</feature>
<feature type="domain" description="Pus10 THUMP" evidence="7">
    <location>
        <begin position="106"/>
        <end position="183"/>
    </location>
</feature>
<comment type="caution">
    <text evidence="8">The sequence shown here is derived from an EMBL/GenBank/DDBJ whole genome shotgun (WGS) entry which is preliminary data.</text>
</comment>
<evidence type="ECO:0000256" key="3">
    <source>
        <dbReference type="ARBA" id="ARBA00022884"/>
    </source>
</evidence>
<dbReference type="GO" id="GO:0031119">
    <property type="term" value="P:tRNA pseudouridine synthesis"/>
    <property type="evidence" value="ECO:0007669"/>
    <property type="project" value="UniProtKB-UniRule"/>
</dbReference>
<protein>
    <recommendedName>
        <fullName evidence="5">tRNA pseudouridine synthase Pus10</fullName>
        <ecNumber evidence="5">5.4.99.25</ecNumber>
    </recommendedName>
    <alternativeName>
        <fullName evidence="5">tRNA pseudouridine 54/55 synthase</fullName>
        <shortName evidence="5">Psi54/55 synthase</shortName>
    </alternativeName>
</protein>
<dbReference type="InterPro" id="IPR020103">
    <property type="entry name" value="PsdUridine_synth_cat_dom_sf"/>
</dbReference>
<comment type="function">
    <text evidence="5">Responsible for synthesis of pseudouridine from uracil-54 and uracil-55 in the psi GC loop of transfer RNAs.</text>
</comment>
<comment type="catalytic activity">
    <reaction evidence="5">
        <text>uridine(55) in tRNA = pseudouridine(55) in tRNA</text>
        <dbReference type="Rhea" id="RHEA:42532"/>
        <dbReference type="Rhea" id="RHEA-COMP:10101"/>
        <dbReference type="Rhea" id="RHEA-COMP:10102"/>
        <dbReference type="ChEBI" id="CHEBI:65314"/>
        <dbReference type="ChEBI" id="CHEBI:65315"/>
        <dbReference type="EC" id="5.4.99.25"/>
    </reaction>
</comment>
<dbReference type="EC" id="5.4.99.25" evidence="5"/>
<dbReference type="EMBL" id="MSDW01000001">
    <property type="protein sequence ID" value="OKY79207.1"/>
    <property type="molecule type" value="Genomic_DNA"/>
</dbReference>
<dbReference type="SUPFAM" id="SSF55120">
    <property type="entry name" value="Pseudouridine synthase"/>
    <property type="match status" value="1"/>
</dbReference>
<dbReference type="HAMAP" id="MF_01893">
    <property type="entry name" value="Pus10_arch"/>
    <property type="match status" value="1"/>
</dbReference>
<accession>A0A1Q6DXX5</accession>
<dbReference type="Gene3D" id="3.30.70.2510">
    <property type="match status" value="1"/>
</dbReference>
<dbReference type="InterPro" id="IPR048741">
    <property type="entry name" value="Pus10-like_C"/>
</dbReference>
<evidence type="ECO:0000313" key="9">
    <source>
        <dbReference type="Proteomes" id="UP000185744"/>
    </source>
</evidence>
<dbReference type="AlphaFoldDB" id="A0A1Q6DXX5"/>
<dbReference type="InterPro" id="IPR005912">
    <property type="entry name" value="Pus10"/>
</dbReference>
<dbReference type="FunCoup" id="A0A1Q6DXX5">
    <property type="interactions" value="1"/>
</dbReference>